<evidence type="ECO:0000256" key="1">
    <source>
        <dbReference type="ARBA" id="ARBA00004141"/>
    </source>
</evidence>
<feature type="transmembrane region" description="Helical" evidence="6">
    <location>
        <begin position="239"/>
        <end position="262"/>
    </location>
</feature>
<feature type="transmembrane region" description="Helical" evidence="6">
    <location>
        <begin position="108"/>
        <end position="132"/>
    </location>
</feature>
<evidence type="ECO:0000256" key="2">
    <source>
        <dbReference type="ARBA" id="ARBA00022692"/>
    </source>
</evidence>
<dbReference type="GO" id="GO:0005886">
    <property type="term" value="C:plasma membrane"/>
    <property type="evidence" value="ECO:0007669"/>
    <property type="project" value="TreeGrafter"/>
</dbReference>
<keyword evidence="2 6" id="KW-0812">Transmembrane</keyword>
<evidence type="ECO:0000256" key="3">
    <source>
        <dbReference type="ARBA" id="ARBA00022989"/>
    </source>
</evidence>
<feature type="transmembrane region" description="Helical" evidence="6">
    <location>
        <begin position="12"/>
        <end position="35"/>
    </location>
</feature>
<gene>
    <name evidence="7" type="ORF">DPMN_075054</name>
</gene>
<evidence type="ECO:0000256" key="6">
    <source>
        <dbReference type="SAM" id="Phobius"/>
    </source>
</evidence>
<dbReference type="Gene3D" id="1.10.1450.10">
    <property type="entry name" value="Tetraspanin"/>
    <property type="match status" value="1"/>
</dbReference>
<comment type="subcellular location">
    <subcellularLocation>
        <location evidence="1">Membrane</location>
        <topology evidence="1">Multi-pass membrane protein</topology>
    </subcellularLocation>
</comment>
<evidence type="ECO:0000256" key="4">
    <source>
        <dbReference type="ARBA" id="ARBA00023136"/>
    </source>
</evidence>
<name>A0A9D3YHE3_DREPO</name>
<keyword evidence="4 6" id="KW-0472">Membrane</keyword>
<dbReference type="PANTHER" id="PTHR19282">
    <property type="entry name" value="TETRASPANIN"/>
    <property type="match status" value="1"/>
</dbReference>
<keyword evidence="3 6" id="KW-1133">Transmembrane helix</keyword>
<dbReference type="SUPFAM" id="SSF48652">
    <property type="entry name" value="Tetraspanin"/>
    <property type="match status" value="1"/>
</dbReference>
<evidence type="ECO:0000313" key="7">
    <source>
        <dbReference type="EMBL" id="KAH3700086.1"/>
    </source>
</evidence>
<evidence type="ECO:0000313" key="8">
    <source>
        <dbReference type="Proteomes" id="UP000828390"/>
    </source>
</evidence>
<dbReference type="OrthoDB" id="6134317at2759"/>
<dbReference type="InterPro" id="IPR008952">
    <property type="entry name" value="Tetraspanin_EC2_sf"/>
</dbReference>
<sequence>MGVCEGCGQLILVLINVLFSVIGLALLVVACLVKFGSDVFDKQLNDGYAEFKQLIKDTFQGQDSAIDELDLGALIGDAAIAFIVIGAFFFLLGIFGCIGAICKVKCLLVVYMSILLTIFAAELVFVIMLFAAKDKIDGWLKTPLKDQLTDKYTGTNGTDAFTLTINFVMREFECCGIDKPDDFNDTKKWNRPIKDMVVPYICCHLPNDTECVTHPTLNNSYTEGCYGAINNWLTDKSHILIGVGSGVAAVQLILIISSLVICCQRRKENDDEYEDYKEDAPISPYRESAEAAHHNRAYASSQQQMYMEPPRDPGYNRNYPEPYKGRTDYYTAPPEGYGRQQNDYR</sequence>
<keyword evidence="8" id="KW-1185">Reference proteome</keyword>
<reference evidence="7" key="1">
    <citation type="journal article" date="2019" name="bioRxiv">
        <title>The Genome of the Zebra Mussel, Dreissena polymorpha: A Resource for Invasive Species Research.</title>
        <authorList>
            <person name="McCartney M.A."/>
            <person name="Auch B."/>
            <person name="Kono T."/>
            <person name="Mallez S."/>
            <person name="Zhang Y."/>
            <person name="Obille A."/>
            <person name="Becker A."/>
            <person name="Abrahante J.E."/>
            <person name="Garbe J."/>
            <person name="Badalamenti J.P."/>
            <person name="Herman A."/>
            <person name="Mangelson H."/>
            <person name="Liachko I."/>
            <person name="Sullivan S."/>
            <person name="Sone E.D."/>
            <person name="Koren S."/>
            <person name="Silverstein K.A.T."/>
            <person name="Beckman K.B."/>
            <person name="Gohl D.M."/>
        </authorList>
    </citation>
    <scope>NUCLEOTIDE SEQUENCE</scope>
    <source>
        <strain evidence="7">Duluth1</strain>
        <tissue evidence="7">Whole animal</tissue>
    </source>
</reference>
<accession>A0A9D3YHE3</accession>
<dbReference type="CDD" id="cd03156">
    <property type="entry name" value="uroplakin_I_like_LEL"/>
    <property type="match status" value="1"/>
</dbReference>
<feature type="transmembrane region" description="Helical" evidence="6">
    <location>
        <begin position="78"/>
        <end position="101"/>
    </location>
</feature>
<organism evidence="7 8">
    <name type="scientific">Dreissena polymorpha</name>
    <name type="common">Zebra mussel</name>
    <name type="synonym">Mytilus polymorpha</name>
    <dbReference type="NCBI Taxonomy" id="45954"/>
    <lineage>
        <taxon>Eukaryota</taxon>
        <taxon>Metazoa</taxon>
        <taxon>Spiralia</taxon>
        <taxon>Lophotrochozoa</taxon>
        <taxon>Mollusca</taxon>
        <taxon>Bivalvia</taxon>
        <taxon>Autobranchia</taxon>
        <taxon>Heteroconchia</taxon>
        <taxon>Euheterodonta</taxon>
        <taxon>Imparidentia</taxon>
        <taxon>Neoheterodontei</taxon>
        <taxon>Myida</taxon>
        <taxon>Dreissenoidea</taxon>
        <taxon>Dreissenidae</taxon>
        <taxon>Dreissena</taxon>
    </lineage>
</organism>
<dbReference type="AlphaFoldDB" id="A0A9D3YHE3"/>
<dbReference type="PANTHER" id="PTHR19282:SF544">
    <property type="entry name" value="TETRASPANIN"/>
    <property type="match status" value="1"/>
</dbReference>
<comment type="caution">
    <text evidence="7">The sequence shown here is derived from an EMBL/GenBank/DDBJ whole genome shotgun (WGS) entry which is preliminary data.</text>
</comment>
<evidence type="ECO:0000256" key="5">
    <source>
        <dbReference type="SAM" id="MobiDB-lite"/>
    </source>
</evidence>
<dbReference type="PRINTS" id="PR00259">
    <property type="entry name" value="TMFOUR"/>
</dbReference>
<feature type="region of interest" description="Disordered" evidence="5">
    <location>
        <begin position="288"/>
        <end position="345"/>
    </location>
</feature>
<reference evidence="7" key="2">
    <citation type="submission" date="2020-11" db="EMBL/GenBank/DDBJ databases">
        <authorList>
            <person name="McCartney M.A."/>
            <person name="Auch B."/>
            <person name="Kono T."/>
            <person name="Mallez S."/>
            <person name="Becker A."/>
            <person name="Gohl D.M."/>
            <person name="Silverstein K.A.T."/>
            <person name="Koren S."/>
            <person name="Bechman K.B."/>
            <person name="Herman A."/>
            <person name="Abrahante J.E."/>
            <person name="Garbe J."/>
        </authorList>
    </citation>
    <scope>NUCLEOTIDE SEQUENCE</scope>
    <source>
        <strain evidence="7">Duluth1</strain>
        <tissue evidence="7">Whole animal</tissue>
    </source>
</reference>
<evidence type="ECO:0008006" key="9">
    <source>
        <dbReference type="Google" id="ProtNLM"/>
    </source>
</evidence>
<protein>
    <recommendedName>
        <fullName evidence="9">Tetraspanin</fullName>
    </recommendedName>
</protein>
<dbReference type="Pfam" id="PF00335">
    <property type="entry name" value="Tetraspanin"/>
    <property type="match status" value="1"/>
</dbReference>
<dbReference type="EMBL" id="JAIWYP010000015">
    <property type="protein sequence ID" value="KAH3700086.1"/>
    <property type="molecule type" value="Genomic_DNA"/>
</dbReference>
<proteinExistence type="predicted"/>
<dbReference type="Proteomes" id="UP000828390">
    <property type="component" value="Unassembled WGS sequence"/>
</dbReference>
<dbReference type="InterPro" id="IPR018499">
    <property type="entry name" value="Tetraspanin/Peripherin"/>
</dbReference>